<organism evidence="2 3">
    <name type="scientific">Nocardiopsis kunsanensis</name>
    <dbReference type="NCBI Taxonomy" id="141693"/>
    <lineage>
        <taxon>Bacteria</taxon>
        <taxon>Bacillati</taxon>
        <taxon>Actinomycetota</taxon>
        <taxon>Actinomycetes</taxon>
        <taxon>Streptosporangiales</taxon>
        <taxon>Nocardiopsidaceae</taxon>
        <taxon>Nocardiopsis</taxon>
    </lineage>
</organism>
<proteinExistence type="predicted"/>
<protein>
    <submittedName>
        <fullName evidence="2">Uncharacterized protein</fullName>
    </submittedName>
</protein>
<dbReference type="Proteomes" id="UP000654947">
    <property type="component" value="Unassembled WGS sequence"/>
</dbReference>
<evidence type="ECO:0000313" key="2">
    <source>
        <dbReference type="EMBL" id="GHD23985.1"/>
    </source>
</evidence>
<sequence>MSRAVLSTVKPEEKDGPARPRNPAFVSLSLLLLYPRARVLVTGSGEPARGVGYTGADARLPVPGGRQRRPSDE</sequence>
<dbReference type="EMBL" id="BMXL01000007">
    <property type="protein sequence ID" value="GHD23985.1"/>
    <property type="molecule type" value="Genomic_DNA"/>
</dbReference>
<comment type="caution">
    <text evidence="2">The sequence shown here is derived from an EMBL/GenBank/DDBJ whole genome shotgun (WGS) entry which is preliminary data.</text>
</comment>
<evidence type="ECO:0000313" key="3">
    <source>
        <dbReference type="Proteomes" id="UP000654947"/>
    </source>
</evidence>
<accession>A0A918XC59</accession>
<keyword evidence="3" id="KW-1185">Reference proteome</keyword>
<feature type="region of interest" description="Disordered" evidence="1">
    <location>
        <begin position="44"/>
        <end position="73"/>
    </location>
</feature>
<feature type="region of interest" description="Disordered" evidence="1">
    <location>
        <begin position="1"/>
        <end position="22"/>
    </location>
</feature>
<dbReference type="AlphaFoldDB" id="A0A918XC59"/>
<gene>
    <name evidence="2" type="ORF">GCM10007147_19870</name>
</gene>
<evidence type="ECO:0000256" key="1">
    <source>
        <dbReference type="SAM" id="MobiDB-lite"/>
    </source>
</evidence>
<reference evidence="2 3" key="1">
    <citation type="journal article" date="2014" name="Int. J. Syst. Evol. Microbiol.">
        <title>Complete genome sequence of Corynebacterium casei LMG S-19264T (=DSM 44701T), isolated from a smear-ripened cheese.</title>
        <authorList>
            <consortium name="US DOE Joint Genome Institute (JGI-PGF)"/>
            <person name="Walter F."/>
            <person name="Albersmeier A."/>
            <person name="Kalinowski J."/>
            <person name="Ruckert C."/>
        </authorList>
    </citation>
    <scope>NUCLEOTIDE SEQUENCE [LARGE SCALE GENOMIC DNA]</scope>
    <source>
        <strain evidence="2 3">KCTC 19473</strain>
    </source>
</reference>
<name>A0A918XC59_9ACTN</name>